<dbReference type="InterPro" id="IPR043132">
    <property type="entry name" value="BCAT-like_C"/>
</dbReference>
<reference evidence="1 2" key="1">
    <citation type="submission" date="2018-06" db="EMBL/GenBank/DDBJ databases">
        <authorList>
            <consortium name="Pathogen Informatics"/>
            <person name="Doyle S."/>
        </authorList>
    </citation>
    <scope>NUCLEOTIDE SEQUENCE [LARGE SCALE GENOMIC DNA]</scope>
    <source>
        <strain evidence="1 2">NCTC7688</strain>
    </source>
</reference>
<sequence length="202" mass="23409">MQLFETLRMEAGKLPRLSYHKARMERSAARLGFRFDGDLWKNEINTIIEKHPVGHFRTKLILNPDGTMQHVVADLSDKKAFTAKFQQLQNHIPRSVVINKTTQRDHLAHMHETDLILLYDEKGKILEFDIGNVAIKENNQLFTPVYEADFLLGCKRQEMIDNGALLEKNFYLNELKEKVAQGKVSLFLINSLREVADVEIYL</sequence>
<dbReference type="EMBL" id="UHED01000001">
    <property type="protein sequence ID" value="SUM84028.1"/>
    <property type="molecule type" value="Genomic_DNA"/>
</dbReference>
<dbReference type="Pfam" id="PF01063">
    <property type="entry name" value="Aminotran_4"/>
    <property type="match status" value="1"/>
</dbReference>
<dbReference type="GO" id="GO:0003824">
    <property type="term" value="F:catalytic activity"/>
    <property type="evidence" value="ECO:0007669"/>
    <property type="project" value="InterPro"/>
</dbReference>
<dbReference type="Gene3D" id="3.20.10.10">
    <property type="entry name" value="D-amino Acid Aminotransferase, subunit A, domain 2"/>
    <property type="match status" value="1"/>
</dbReference>
<proteinExistence type="predicted"/>
<evidence type="ECO:0000313" key="1">
    <source>
        <dbReference type="EMBL" id="SUM84028.1"/>
    </source>
</evidence>
<dbReference type="RefSeq" id="WP_041079720.1">
    <property type="nucleotide sequence ID" value="NZ_CAXOKG010000004.1"/>
</dbReference>
<dbReference type="Gene3D" id="3.30.470.10">
    <property type="match status" value="1"/>
</dbReference>
<name>A0A380HRY7_STASA</name>
<protein>
    <submittedName>
        <fullName evidence="1">Para-aminobenzoate synthetase component</fullName>
    </submittedName>
</protein>
<evidence type="ECO:0000313" key="2">
    <source>
        <dbReference type="Proteomes" id="UP000254707"/>
    </source>
</evidence>
<gene>
    <name evidence="1" type="ORF">NCTC7688_02277</name>
</gene>
<dbReference type="InterPro" id="IPR001544">
    <property type="entry name" value="Aminotrans_IV"/>
</dbReference>
<dbReference type="InterPro" id="IPR043131">
    <property type="entry name" value="BCAT-like_N"/>
</dbReference>
<dbReference type="InterPro" id="IPR036038">
    <property type="entry name" value="Aminotransferase-like"/>
</dbReference>
<dbReference type="Proteomes" id="UP000254707">
    <property type="component" value="Unassembled WGS sequence"/>
</dbReference>
<dbReference type="AlphaFoldDB" id="A0A380HRY7"/>
<accession>A0A380HRY7</accession>
<dbReference type="SUPFAM" id="SSF56752">
    <property type="entry name" value="D-aminoacid aminotransferase-like PLP-dependent enzymes"/>
    <property type="match status" value="1"/>
</dbReference>
<organism evidence="1 2">
    <name type="scientific">Staphylococcus saprophyticus</name>
    <dbReference type="NCBI Taxonomy" id="29385"/>
    <lineage>
        <taxon>Bacteria</taxon>
        <taxon>Bacillati</taxon>
        <taxon>Bacillota</taxon>
        <taxon>Bacilli</taxon>
        <taxon>Bacillales</taxon>
        <taxon>Staphylococcaceae</taxon>
        <taxon>Staphylococcus</taxon>
    </lineage>
</organism>